<keyword evidence="3" id="KW-1185">Reference proteome</keyword>
<evidence type="ECO:0000313" key="3">
    <source>
        <dbReference type="Proteomes" id="UP000326061"/>
    </source>
</evidence>
<dbReference type="KEGG" id="suln:FJR47_03605"/>
<reference evidence="3" key="1">
    <citation type="submission" date="2019-06" db="EMBL/GenBank/DDBJ databases">
        <title>Sulfurimonas gotlandica sp. nov., a chemoautotrophic and psychrotolerant epsilonproteobacterium isolated from a pelagic redoxcline, and an emended description of the genus Sulfurimonas.</title>
        <authorList>
            <person name="Wang S."/>
            <person name="Jiang L."/>
            <person name="Shao Z."/>
        </authorList>
    </citation>
    <scope>NUCLEOTIDE SEQUENCE [LARGE SCALE GENOMIC DNA]</scope>
    <source>
        <strain evidence="3">1-1N</strain>
    </source>
</reference>
<keyword evidence="1" id="KW-1133">Transmembrane helix</keyword>
<feature type="transmembrane region" description="Helical" evidence="1">
    <location>
        <begin position="37"/>
        <end position="59"/>
    </location>
</feature>
<gene>
    <name evidence="2" type="ORF">FJR47_03605</name>
</gene>
<sequence>MAMVKCPECGKEVSDKSFKCVNCGFVLNKPKRGITGIIFKSLFILFNAFMILWFIGLFMSGSGDPELATADTTVKAVGSGMLIFIWILIGLPLGIMNYITRPKAYE</sequence>
<organism evidence="2 3">
    <name type="scientific">Sulfurimonas xiamenensis</name>
    <dbReference type="NCBI Taxonomy" id="2590021"/>
    <lineage>
        <taxon>Bacteria</taxon>
        <taxon>Pseudomonadati</taxon>
        <taxon>Campylobacterota</taxon>
        <taxon>Epsilonproteobacteria</taxon>
        <taxon>Campylobacterales</taxon>
        <taxon>Sulfurimonadaceae</taxon>
        <taxon>Sulfurimonas</taxon>
    </lineage>
</organism>
<keyword evidence="1" id="KW-0472">Membrane</keyword>
<name>A0AAJ4A3C4_9BACT</name>
<feature type="transmembrane region" description="Helical" evidence="1">
    <location>
        <begin position="79"/>
        <end position="99"/>
    </location>
</feature>
<evidence type="ECO:0000313" key="2">
    <source>
        <dbReference type="EMBL" id="QFR43040.1"/>
    </source>
</evidence>
<dbReference type="AlphaFoldDB" id="A0AAJ4A3C4"/>
<evidence type="ECO:0008006" key="4">
    <source>
        <dbReference type="Google" id="ProtNLM"/>
    </source>
</evidence>
<protein>
    <recommendedName>
        <fullName evidence="4">Zinc-ribbon domain-containing protein</fullName>
    </recommendedName>
</protein>
<dbReference type="RefSeq" id="WP_152299103.1">
    <property type="nucleotide sequence ID" value="NZ_CP041166.1"/>
</dbReference>
<dbReference type="EMBL" id="CP041166">
    <property type="protein sequence ID" value="QFR43040.1"/>
    <property type="molecule type" value="Genomic_DNA"/>
</dbReference>
<evidence type="ECO:0000256" key="1">
    <source>
        <dbReference type="SAM" id="Phobius"/>
    </source>
</evidence>
<dbReference type="Proteomes" id="UP000326061">
    <property type="component" value="Chromosome"/>
</dbReference>
<keyword evidence="1" id="KW-0812">Transmembrane</keyword>
<proteinExistence type="predicted"/>
<accession>A0AAJ4A3C4</accession>